<accession>S9PRF6</accession>
<comment type="caution">
    <text evidence="1">The sequence shown here is derived from an EMBL/GenBank/DDBJ whole genome shotgun (WGS) entry which is preliminary data.</text>
</comment>
<organism evidence="1 2">
    <name type="scientific">Cystobacter fuscus (strain ATCC 25194 / DSM 2262 / NBRC 100088 / M29)</name>
    <dbReference type="NCBI Taxonomy" id="1242864"/>
    <lineage>
        <taxon>Bacteria</taxon>
        <taxon>Pseudomonadati</taxon>
        <taxon>Myxococcota</taxon>
        <taxon>Myxococcia</taxon>
        <taxon>Myxococcales</taxon>
        <taxon>Cystobacterineae</taxon>
        <taxon>Archangiaceae</taxon>
        <taxon>Cystobacter</taxon>
    </lineage>
</organism>
<sequence>MNSLFYWIEQFKMNLSTPTKRGLAMNATHLLTALTVLCPALAWSSPTHNVMSNRGLYVSEPGAASQNISSADMTFVWTEGTTNAFGLAKAWVATGDAYEFQLASVTAPTTATTIQGLWNISKNGALLCGSCAGQVYGFSGSFKFYSANGYHFSGFITSRYDY</sequence>
<dbReference type="EMBL" id="ANAH02000001">
    <property type="protein sequence ID" value="EPX65092.1"/>
    <property type="molecule type" value="Genomic_DNA"/>
</dbReference>
<gene>
    <name evidence="1" type="ORF">D187_000517</name>
</gene>
<dbReference type="Proteomes" id="UP000011682">
    <property type="component" value="Unassembled WGS sequence"/>
</dbReference>
<keyword evidence="2" id="KW-1185">Reference proteome</keyword>
<proteinExistence type="predicted"/>
<dbReference type="AlphaFoldDB" id="S9PRF6"/>
<reference evidence="1" key="1">
    <citation type="submission" date="2013-05" db="EMBL/GenBank/DDBJ databases">
        <title>Genome assembly of Cystobacter fuscus DSM 2262.</title>
        <authorList>
            <person name="Sharma G."/>
            <person name="Khatri I."/>
            <person name="Kaur C."/>
            <person name="Mayilraj S."/>
            <person name="Subramanian S."/>
        </authorList>
    </citation>
    <scope>NUCLEOTIDE SEQUENCE [LARGE SCALE GENOMIC DNA]</scope>
    <source>
        <strain evidence="1">DSM 2262</strain>
    </source>
</reference>
<evidence type="ECO:0000313" key="2">
    <source>
        <dbReference type="Proteomes" id="UP000011682"/>
    </source>
</evidence>
<evidence type="ECO:0000313" key="1">
    <source>
        <dbReference type="EMBL" id="EPX65092.1"/>
    </source>
</evidence>
<name>S9PRF6_CYSF2</name>
<protein>
    <submittedName>
        <fullName evidence="1">Uncharacterized protein</fullName>
    </submittedName>
</protein>